<name>A0A8X6NAD9_NEPPI</name>
<proteinExistence type="predicted"/>
<sequence length="118" mass="13549">EVMPGATSPLGIEVLTKYLNNVFRVNAMKKGLGRGTFNIEKYNLIGAIPFMNHMMLKVIDLIAINGFDTQMSKGFMISIFGRILEDPEMMSYGRERFKKLQLPPFIKQMKFYLVCTFL</sequence>
<protein>
    <submittedName>
        <fullName evidence="1">PPDK_N domain-containing protein</fullName>
    </submittedName>
</protein>
<organism evidence="1 2">
    <name type="scientific">Nephila pilipes</name>
    <name type="common">Giant wood spider</name>
    <name type="synonym">Nephila maculata</name>
    <dbReference type="NCBI Taxonomy" id="299642"/>
    <lineage>
        <taxon>Eukaryota</taxon>
        <taxon>Metazoa</taxon>
        <taxon>Ecdysozoa</taxon>
        <taxon>Arthropoda</taxon>
        <taxon>Chelicerata</taxon>
        <taxon>Arachnida</taxon>
        <taxon>Araneae</taxon>
        <taxon>Araneomorphae</taxon>
        <taxon>Entelegynae</taxon>
        <taxon>Araneoidea</taxon>
        <taxon>Nephilidae</taxon>
        <taxon>Nephila</taxon>
    </lineage>
</organism>
<dbReference type="Proteomes" id="UP000887013">
    <property type="component" value="Unassembled WGS sequence"/>
</dbReference>
<dbReference type="AlphaFoldDB" id="A0A8X6NAD9"/>
<accession>A0A8X6NAD9</accession>
<dbReference type="EMBL" id="BMAW01007169">
    <property type="protein sequence ID" value="GFT02640.1"/>
    <property type="molecule type" value="Genomic_DNA"/>
</dbReference>
<comment type="caution">
    <text evidence="1">The sequence shown here is derived from an EMBL/GenBank/DDBJ whole genome shotgun (WGS) entry which is preliminary data.</text>
</comment>
<keyword evidence="2" id="KW-1185">Reference proteome</keyword>
<reference evidence="1" key="1">
    <citation type="submission" date="2020-08" db="EMBL/GenBank/DDBJ databases">
        <title>Multicomponent nature underlies the extraordinary mechanical properties of spider dragline silk.</title>
        <authorList>
            <person name="Kono N."/>
            <person name="Nakamura H."/>
            <person name="Mori M."/>
            <person name="Yoshida Y."/>
            <person name="Ohtoshi R."/>
            <person name="Malay A.D."/>
            <person name="Moran D.A.P."/>
            <person name="Tomita M."/>
            <person name="Numata K."/>
            <person name="Arakawa K."/>
        </authorList>
    </citation>
    <scope>NUCLEOTIDE SEQUENCE</scope>
</reference>
<evidence type="ECO:0000313" key="2">
    <source>
        <dbReference type="Proteomes" id="UP000887013"/>
    </source>
</evidence>
<feature type="non-terminal residue" evidence="1">
    <location>
        <position position="1"/>
    </location>
</feature>
<evidence type="ECO:0000313" key="1">
    <source>
        <dbReference type="EMBL" id="GFT02640.1"/>
    </source>
</evidence>
<gene>
    <name evidence="1" type="primary">AVEN_125747_1</name>
    <name evidence="1" type="ORF">NPIL_322241</name>
</gene>
<dbReference type="OrthoDB" id="6437701at2759"/>